<reference evidence="2 3" key="1">
    <citation type="submission" date="2019-02" db="EMBL/GenBank/DDBJ databases">
        <title>The Batch Genome Submission of Acinetobacter spp. strains.</title>
        <authorList>
            <person name="Qin J."/>
            <person name="Hu Y."/>
            <person name="Ye H."/>
            <person name="Wei L."/>
            <person name="Feng Y."/>
            <person name="Zong Z."/>
        </authorList>
    </citation>
    <scope>NUCLEOTIDE SEQUENCE [LARGE SCALE GENOMIC DNA]</scope>
    <source>
        <strain evidence="2 3">WCHAP100012</strain>
    </source>
</reference>
<evidence type="ECO:0000313" key="2">
    <source>
        <dbReference type="EMBL" id="RZH26948.1"/>
    </source>
</evidence>
<evidence type="ECO:0000256" key="1">
    <source>
        <dbReference type="SAM" id="Coils"/>
    </source>
</evidence>
<accession>A0AAE8G8J1</accession>
<comment type="caution">
    <text evidence="2">The sequence shown here is derived from an EMBL/GenBank/DDBJ whole genome shotgun (WGS) entry which is preliminary data.</text>
</comment>
<name>A0AAE8G8J1_ACIPI</name>
<keyword evidence="1" id="KW-0175">Coiled coil</keyword>
<gene>
    <name evidence="2" type="ORF">EXD98_13975</name>
</gene>
<dbReference type="RefSeq" id="WP_130173694.1">
    <property type="nucleotide sequence ID" value="NZ_SGTH01000006.1"/>
</dbReference>
<proteinExistence type="predicted"/>
<feature type="coiled-coil region" evidence="1">
    <location>
        <begin position="133"/>
        <end position="181"/>
    </location>
</feature>
<dbReference type="EMBL" id="SGTH01000006">
    <property type="protein sequence ID" value="RZH26948.1"/>
    <property type="molecule type" value="Genomic_DNA"/>
</dbReference>
<sequence length="262" mass="30756">MTLQAWLEKEENLKIEFLSEELALNRLIRFTSLLLSNGDNERIISEIQVIPPISEIGTIDNFPQVGTISIQLSETTLDQLKKNFRIFKFNRQNTKKNRIKKQIYLDRNLLKHLEKLTINNQLGTLENCLYDLVNNNQFDLKDEKRKNQQLTEELKLLQTQLNQTQQRIKVEQDKNKLLTQHYQESMNHLASYFGNDFFKFLSSQFHNLLKSELKQEAYEQISTLDLDALILNELQAVAISQLKIYISLFKGQPIESEAQLQL</sequence>
<dbReference type="Proteomes" id="UP000294065">
    <property type="component" value="Unassembled WGS sequence"/>
</dbReference>
<dbReference type="AlphaFoldDB" id="A0AAE8G8J1"/>
<organism evidence="2 3">
    <name type="scientific">Acinetobacter pittii</name>
    <name type="common">Acinetobacter genomosp. 3</name>
    <dbReference type="NCBI Taxonomy" id="48296"/>
    <lineage>
        <taxon>Bacteria</taxon>
        <taxon>Pseudomonadati</taxon>
        <taxon>Pseudomonadota</taxon>
        <taxon>Gammaproteobacteria</taxon>
        <taxon>Moraxellales</taxon>
        <taxon>Moraxellaceae</taxon>
        <taxon>Acinetobacter</taxon>
        <taxon>Acinetobacter calcoaceticus/baumannii complex</taxon>
    </lineage>
</organism>
<protein>
    <submittedName>
        <fullName evidence="2">Uncharacterized protein</fullName>
    </submittedName>
</protein>
<evidence type="ECO:0000313" key="3">
    <source>
        <dbReference type="Proteomes" id="UP000294065"/>
    </source>
</evidence>